<name>A0AAN9JPG1_CLITE</name>
<comment type="caution">
    <text evidence="2">The sequence shown here is derived from an EMBL/GenBank/DDBJ whole genome shotgun (WGS) entry which is preliminary data.</text>
</comment>
<dbReference type="Pfam" id="PF13968">
    <property type="entry name" value="DUF4220"/>
    <property type="match status" value="1"/>
</dbReference>
<dbReference type="Proteomes" id="UP001359559">
    <property type="component" value="Unassembled WGS sequence"/>
</dbReference>
<organism evidence="2 3">
    <name type="scientific">Clitoria ternatea</name>
    <name type="common">Butterfly pea</name>
    <dbReference type="NCBI Taxonomy" id="43366"/>
    <lineage>
        <taxon>Eukaryota</taxon>
        <taxon>Viridiplantae</taxon>
        <taxon>Streptophyta</taxon>
        <taxon>Embryophyta</taxon>
        <taxon>Tracheophyta</taxon>
        <taxon>Spermatophyta</taxon>
        <taxon>Magnoliopsida</taxon>
        <taxon>eudicotyledons</taxon>
        <taxon>Gunneridae</taxon>
        <taxon>Pentapetalae</taxon>
        <taxon>rosids</taxon>
        <taxon>fabids</taxon>
        <taxon>Fabales</taxon>
        <taxon>Fabaceae</taxon>
        <taxon>Papilionoideae</taxon>
        <taxon>50 kb inversion clade</taxon>
        <taxon>NPAAA clade</taxon>
        <taxon>indigoferoid/millettioid clade</taxon>
        <taxon>Phaseoleae</taxon>
        <taxon>Clitoria</taxon>
    </lineage>
</organism>
<feature type="domain" description="DUF4220" evidence="1">
    <location>
        <begin position="1"/>
        <end position="83"/>
    </location>
</feature>
<dbReference type="AlphaFoldDB" id="A0AAN9JPG1"/>
<dbReference type="EMBL" id="JAYKXN010000003">
    <property type="protein sequence ID" value="KAK7301846.1"/>
    <property type="molecule type" value="Genomic_DNA"/>
</dbReference>
<sequence length="184" mass="21656">MLIVGIIKYVEKTWSLYCGSIQHLRDSFLRTIDTSKKIEQQQESKNDMNFWEFLADSIHKDFENKERRAGDPRNYLRAIYIFQRQMLPVGVGLITLRDTVIEAKRVFGDINVVPQEDNLGEACRKLLERSTTIPRNEDLRMQSTSILLHACDITNELIADAGEYRLRMWEFLEKLWVQIISKIF</sequence>
<dbReference type="InterPro" id="IPR025315">
    <property type="entry name" value="DUF4220"/>
</dbReference>
<accession>A0AAN9JPG1</accession>
<evidence type="ECO:0000313" key="2">
    <source>
        <dbReference type="EMBL" id="KAK7301846.1"/>
    </source>
</evidence>
<proteinExistence type="predicted"/>
<reference evidence="2 3" key="1">
    <citation type="submission" date="2024-01" db="EMBL/GenBank/DDBJ databases">
        <title>The genomes of 5 underutilized Papilionoideae crops provide insights into root nodulation and disease resistance.</title>
        <authorList>
            <person name="Yuan L."/>
        </authorList>
    </citation>
    <scope>NUCLEOTIDE SEQUENCE [LARGE SCALE GENOMIC DNA]</scope>
    <source>
        <strain evidence="2">LY-2023</strain>
        <tissue evidence="2">Leaf</tissue>
    </source>
</reference>
<gene>
    <name evidence="2" type="ORF">RJT34_12722</name>
</gene>
<protein>
    <recommendedName>
        <fullName evidence="1">DUF4220 domain-containing protein</fullName>
    </recommendedName>
</protein>
<evidence type="ECO:0000313" key="3">
    <source>
        <dbReference type="Proteomes" id="UP001359559"/>
    </source>
</evidence>
<evidence type="ECO:0000259" key="1">
    <source>
        <dbReference type="Pfam" id="PF13968"/>
    </source>
</evidence>
<keyword evidence="3" id="KW-1185">Reference proteome</keyword>